<dbReference type="RefSeq" id="WP_289828179.1">
    <property type="nucleotide sequence ID" value="NZ_JAUEDK010000002.1"/>
</dbReference>
<proteinExistence type="predicted"/>
<dbReference type="EMBL" id="JAUEDK010000002">
    <property type="protein sequence ID" value="MDN0073649.1"/>
    <property type="molecule type" value="Genomic_DNA"/>
</dbReference>
<sequence length="208" mass="23711">MALSGWFALSLQLALGVRAGLAHGVPWPDTVLNYFSYFTIMTNLLLALGLSVPLLAPASRWGLFFQQPEIRSASLVYIAIVAVVYALLLQQLWHPTGLRLFADMLLHRAIPAGYLFYWLWFVPSGRLRWWGALQWLMFPGFYLLYTLLRGALIDIYPYPFLNVLRLGYSGVLFNALLLACAFLVMSALIIAYDRHLKTLQGRSLRRDR</sequence>
<feature type="transmembrane region" description="Helical" evidence="1">
    <location>
        <begin position="129"/>
        <end position="148"/>
    </location>
</feature>
<dbReference type="Proteomes" id="UP001168540">
    <property type="component" value="Unassembled WGS sequence"/>
</dbReference>
<keyword evidence="1" id="KW-0472">Membrane</keyword>
<feature type="transmembrane region" description="Helical" evidence="1">
    <location>
        <begin position="34"/>
        <end position="55"/>
    </location>
</feature>
<comment type="caution">
    <text evidence="2">The sequence shown here is derived from an EMBL/GenBank/DDBJ whole genome shotgun (WGS) entry which is preliminary data.</text>
</comment>
<evidence type="ECO:0000256" key="1">
    <source>
        <dbReference type="SAM" id="Phobius"/>
    </source>
</evidence>
<feature type="transmembrane region" description="Helical" evidence="1">
    <location>
        <begin position="75"/>
        <end position="93"/>
    </location>
</feature>
<protein>
    <submittedName>
        <fullName evidence="2">Pr6Pr family membrane protein</fullName>
    </submittedName>
</protein>
<keyword evidence="1" id="KW-1133">Transmembrane helix</keyword>
<evidence type="ECO:0000313" key="2">
    <source>
        <dbReference type="EMBL" id="MDN0073649.1"/>
    </source>
</evidence>
<reference evidence="2" key="1">
    <citation type="submission" date="2023-06" db="EMBL/GenBank/DDBJ databases">
        <authorList>
            <person name="Zhang S."/>
        </authorList>
    </citation>
    <scope>NUCLEOTIDE SEQUENCE</scope>
    <source>
        <strain evidence="2">SG2303</strain>
    </source>
</reference>
<keyword evidence="1" id="KW-0812">Transmembrane</keyword>
<dbReference type="NCBIfam" id="NF038065">
    <property type="entry name" value="Pr6Pr"/>
    <property type="match status" value="1"/>
</dbReference>
<feature type="transmembrane region" description="Helical" evidence="1">
    <location>
        <begin position="105"/>
        <end position="122"/>
    </location>
</feature>
<keyword evidence="3" id="KW-1185">Reference proteome</keyword>
<feature type="transmembrane region" description="Helical" evidence="1">
    <location>
        <begin position="168"/>
        <end position="192"/>
    </location>
</feature>
<evidence type="ECO:0000313" key="3">
    <source>
        <dbReference type="Proteomes" id="UP001168540"/>
    </source>
</evidence>
<accession>A0ABT7XIN6</accession>
<gene>
    <name evidence="2" type="ORF">QU481_01910</name>
</gene>
<dbReference type="InterPro" id="IPR049713">
    <property type="entry name" value="Pr6Pr-like"/>
</dbReference>
<name>A0ABT7XIN6_9NEIS</name>
<organism evidence="2 3">
    <name type="scientific">Crenobacter oryzisoli</name>
    <dbReference type="NCBI Taxonomy" id="3056844"/>
    <lineage>
        <taxon>Bacteria</taxon>
        <taxon>Pseudomonadati</taxon>
        <taxon>Pseudomonadota</taxon>
        <taxon>Betaproteobacteria</taxon>
        <taxon>Neisseriales</taxon>
        <taxon>Neisseriaceae</taxon>
        <taxon>Crenobacter</taxon>
    </lineage>
</organism>